<dbReference type="GO" id="GO:0003983">
    <property type="term" value="F:UTP:glucose-1-phosphate uridylyltransferase activity"/>
    <property type="evidence" value="ECO:0007669"/>
    <property type="project" value="UniProtKB-EC"/>
</dbReference>
<evidence type="ECO:0000313" key="4">
    <source>
        <dbReference type="EMBL" id="XBH07037.1"/>
    </source>
</evidence>
<evidence type="ECO:0000256" key="3">
    <source>
        <dbReference type="ARBA" id="ARBA00022695"/>
    </source>
</evidence>
<dbReference type="InterPro" id="IPR029044">
    <property type="entry name" value="Nucleotide-diphossugar_trans"/>
</dbReference>
<dbReference type="SUPFAM" id="SSF53448">
    <property type="entry name" value="Nucleotide-diphospho-sugar transferases"/>
    <property type="match status" value="1"/>
</dbReference>
<name>A0AAU7CQ26_9BACT</name>
<dbReference type="PANTHER" id="PTHR11952:SF2">
    <property type="entry name" value="LD24639P"/>
    <property type="match status" value="1"/>
</dbReference>
<accession>A0AAU7CQ26</accession>
<evidence type="ECO:0000256" key="2">
    <source>
        <dbReference type="ARBA" id="ARBA00022679"/>
    </source>
</evidence>
<gene>
    <name evidence="4" type="ORF">V5E97_13635</name>
</gene>
<dbReference type="EC" id="2.7.7.9" evidence="4"/>
<dbReference type="Gene3D" id="3.90.550.10">
    <property type="entry name" value="Spore Coat Polysaccharide Biosynthesis Protein SpsA, Chain A"/>
    <property type="match status" value="1"/>
</dbReference>
<reference evidence="4" key="1">
    <citation type="submission" date="2024-05" db="EMBL/GenBank/DDBJ databases">
        <title>Planctomycetes of the genus Singulisphaera possess chitinolytic capabilities.</title>
        <authorList>
            <person name="Ivanova A."/>
        </authorList>
    </citation>
    <scope>NUCLEOTIDE SEQUENCE</scope>
    <source>
        <strain evidence="4">Ch08T</strain>
    </source>
</reference>
<protein>
    <submittedName>
        <fullName evidence="4">UTP--glucose-1-phosphate uridylyltransferase</fullName>
        <ecNumber evidence="4">2.7.7.9</ecNumber>
    </submittedName>
</protein>
<dbReference type="Pfam" id="PF01704">
    <property type="entry name" value="UDPGP"/>
    <property type="match status" value="1"/>
</dbReference>
<comment type="similarity">
    <text evidence="1">Belongs to the UDPGP type 1 family.</text>
</comment>
<dbReference type="PANTHER" id="PTHR11952">
    <property type="entry name" value="UDP- GLUCOSE PYROPHOSPHORYLASE"/>
    <property type="match status" value="1"/>
</dbReference>
<dbReference type="AlphaFoldDB" id="A0AAU7CQ26"/>
<sequence length="476" mass="51996">MAPDRSLVERLARHGQNALLRWWDDLGPTEQADLISEIESIDLDQIDTLIAQMVIADQPPSISPEQVEPIEVFRLPKTDGERVARRHVAEIGANALAAGEVGVVIVAGGSGTRLGFEGPKGTYAIGSVSGASLFQIHAEKIVAMGRRHGKPLPLYIMTSPENHEATARFFAEHDNFGLEHVRFFVQGQLPAVDQTTGKILLASKGHLALSPDGHGGTLAALAARPADGSPSCLDELRERGIRTLFYFQVDNPLVQIADPAFLGLHREADAELSFKVIEKGAPDEKVGVVVRVEGRPQVIEYSDLPTELAERREPDGSLALWAGSIAVHILEREFIERLVDNGGLQLPFHRAIKKVAFIDDSGELVQPEAPNAVKFERFIFDALPQARRWTLVETDRAVEFEPLKNATGPDSPATVRQRMSDLFAGWLESSGVRVPRRNDGSVPFGIEVSPLFALDAEELKSKVSPGLVIEGPLYLR</sequence>
<dbReference type="EMBL" id="CP155447">
    <property type="protein sequence ID" value="XBH07037.1"/>
    <property type="molecule type" value="Genomic_DNA"/>
</dbReference>
<evidence type="ECO:0000256" key="1">
    <source>
        <dbReference type="ARBA" id="ARBA00010401"/>
    </source>
</evidence>
<keyword evidence="3 4" id="KW-0548">Nucleotidyltransferase</keyword>
<dbReference type="InterPro" id="IPR039741">
    <property type="entry name" value="UDP-sugar_pyrophosphorylase"/>
</dbReference>
<dbReference type="RefSeq" id="WP_406699882.1">
    <property type="nucleotide sequence ID" value="NZ_CP155447.1"/>
</dbReference>
<proteinExistence type="inferred from homology"/>
<organism evidence="4">
    <name type="scientific">Singulisphaera sp. Ch08</name>
    <dbReference type="NCBI Taxonomy" id="3120278"/>
    <lineage>
        <taxon>Bacteria</taxon>
        <taxon>Pseudomonadati</taxon>
        <taxon>Planctomycetota</taxon>
        <taxon>Planctomycetia</taxon>
        <taxon>Isosphaerales</taxon>
        <taxon>Isosphaeraceae</taxon>
        <taxon>Singulisphaera</taxon>
    </lineage>
</organism>
<dbReference type="InterPro" id="IPR002618">
    <property type="entry name" value="UDPGP_fam"/>
</dbReference>
<keyword evidence="2 4" id="KW-0808">Transferase</keyword>